<accession>A0A1M7XXV0</accession>
<dbReference type="Pfam" id="PF02608">
    <property type="entry name" value="Bmp"/>
    <property type="match status" value="1"/>
</dbReference>
<evidence type="ECO:0000256" key="3">
    <source>
        <dbReference type="ARBA" id="ARBA00022475"/>
    </source>
</evidence>
<evidence type="ECO:0000256" key="4">
    <source>
        <dbReference type="ARBA" id="ARBA00022729"/>
    </source>
</evidence>
<keyword evidence="5" id="KW-0472">Membrane</keyword>
<name>A0A1M7XXV0_9BACT</name>
<gene>
    <name evidence="8" type="ORF">SAMN02745220_00425</name>
</gene>
<evidence type="ECO:0000256" key="2">
    <source>
        <dbReference type="ARBA" id="ARBA00008610"/>
    </source>
</evidence>
<dbReference type="PANTHER" id="PTHR34296">
    <property type="entry name" value="TRANSCRIPTIONAL ACTIVATOR PROTEIN MED"/>
    <property type="match status" value="1"/>
</dbReference>
<evidence type="ECO:0000313" key="8">
    <source>
        <dbReference type="EMBL" id="SHO43569.1"/>
    </source>
</evidence>
<proteinExistence type="inferred from homology"/>
<sequence>MEWLSRRYSIRGIVGIVCLENVVCKKVKCEWVPASVKMNYKIEAKELNREETMRRVLLCVLCCLSAIVLSGCEQPPEPEKKSLKIGMVLDTGGDNDHGFNEYSLRGAREAAEKHGIAFDYVTSESSTIFERNLEKVIGEGADLIFTVGFWLANATAKAALRYPERHFVIMDYAYYPGQGCPEAAADCYTKEGGLQNVTSLIFSEDQAAYLAGVLAACMSINSTIGTVAGYEIPPVVRFVEGFEKGARSVSPDIVTFKQYIPDFYDSATGYAVGTSFLIKGADVLFCVGGTTGLGGLKAAKENGAMAIGVDVDQYLTYPEAGSALITSVMKNVDVAARIVVEDFATGRLKAGIRHFTLKNDAVGLAPFHDWAQRIPRECVDKVEAAKQMILADPAISLPDGQKKSVKP</sequence>
<keyword evidence="9" id="KW-1185">Reference proteome</keyword>
<organism evidence="8 9">
    <name type="scientific">Desulfopila aestuarii DSM 18488</name>
    <dbReference type="NCBI Taxonomy" id="1121416"/>
    <lineage>
        <taxon>Bacteria</taxon>
        <taxon>Pseudomonadati</taxon>
        <taxon>Thermodesulfobacteriota</taxon>
        <taxon>Desulfobulbia</taxon>
        <taxon>Desulfobulbales</taxon>
        <taxon>Desulfocapsaceae</taxon>
        <taxon>Desulfopila</taxon>
    </lineage>
</organism>
<keyword evidence="3" id="KW-1003">Cell membrane</keyword>
<dbReference type="CDD" id="cd06354">
    <property type="entry name" value="PBP1_PrnA-like"/>
    <property type="match status" value="1"/>
</dbReference>
<dbReference type="GO" id="GO:0005886">
    <property type="term" value="C:plasma membrane"/>
    <property type="evidence" value="ECO:0007669"/>
    <property type="project" value="UniProtKB-SubCell"/>
</dbReference>
<dbReference type="InterPro" id="IPR050957">
    <property type="entry name" value="BMP_lipoprotein"/>
</dbReference>
<comment type="subcellular location">
    <subcellularLocation>
        <location evidence="1">Cell membrane</location>
        <topology evidence="1">Lipid-anchor</topology>
    </subcellularLocation>
</comment>
<keyword evidence="4" id="KW-0732">Signal</keyword>
<comment type="similarity">
    <text evidence="2">Belongs to the BMP lipoprotein family.</text>
</comment>
<dbReference type="Proteomes" id="UP000184603">
    <property type="component" value="Unassembled WGS sequence"/>
</dbReference>
<feature type="domain" description="ABC transporter substrate-binding protein PnrA-like" evidence="7">
    <location>
        <begin position="86"/>
        <end position="365"/>
    </location>
</feature>
<evidence type="ECO:0000313" key="9">
    <source>
        <dbReference type="Proteomes" id="UP000184603"/>
    </source>
</evidence>
<evidence type="ECO:0000256" key="5">
    <source>
        <dbReference type="ARBA" id="ARBA00023136"/>
    </source>
</evidence>
<keyword evidence="6 8" id="KW-0449">Lipoprotein</keyword>
<evidence type="ECO:0000256" key="1">
    <source>
        <dbReference type="ARBA" id="ARBA00004193"/>
    </source>
</evidence>
<evidence type="ECO:0000256" key="6">
    <source>
        <dbReference type="ARBA" id="ARBA00023288"/>
    </source>
</evidence>
<dbReference type="InterPro" id="IPR003760">
    <property type="entry name" value="PnrA-like"/>
</dbReference>
<dbReference type="SUPFAM" id="SSF53822">
    <property type="entry name" value="Periplasmic binding protein-like I"/>
    <property type="match status" value="1"/>
</dbReference>
<dbReference type="STRING" id="1121416.SAMN02745220_00425"/>
<protein>
    <submittedName>
        <fullName evidence="8">Basic membrane lipoprotein Med, substrate-binding protein (PBP1-ABC) superfamily</fullName>
    </submittedName>
</protein>
<dbReference type="EMBL" id="FRFE01000002">
    <property type="protein sequence ID" value="SHO43569.1"/>
    <property type="molecule type" value="Genomic_DNA"/>
</dbReference>
<dbReference type="InterPro" id="IPR028082">
    <property type="entry name" value="Peripla_BP_I"/>
</dbReference>
<evidence type="ECO:0000259" key="7">
    <source>
        <dbReference type="Pfam" id="PF02608"/>
    </source>
</evidence>
<dbReference type="PANTHER" id="PTHR34296:SF2">
    <property type="entry name" value="ABC TRANSPORTER GUANOSINE-BINDING PROTEIN NUPN"/>
    <property type="match status" value="1"/>
</dbReference>
<dbReference type="AlphaFoldDB" id="A0A1M7XXV0"/>
<reference evidence="8 9" key="1">
    <citation type="submission" date="2016-12" db="EMBL/GenBank/DDBJ databases">
        <authorList>
            <person name="Song W.-J."/>
            <person name="Kurnit D.M."/>
        </authorList>
    </citation>
    <scope>NUCLEOTIDE SEQUENCE [LARGE SCALE GENOMIC DNA]</scope>
    <source>
        <strain evidence="8 9">DSM 18488</strain>
    </source>
</reference>
<dbReference type="Gene3D" id="3.40.50.2300">
    <property type="match status" value="2"/>
</dbReference>